<feature type="compositionally biased region" description="Polar residues" evidence="9">
    <location>
        <begin position="351"/>
        <end position="362"/>
    </location>
</feature>
<gene>
    <name evidence="11" type="ordered locus">AM1_2294</name>
</gene>
<comment type="catalytic activity">
    <reaction evidence="8">
        <text>L-seryl-[protein] + ATP = O-phospho-L-seryl-[protein] + ADP + H(+)</text>
        <dbReference type="Rhea" id="RHEA:17989"/>
        <dbReference type="Rhea" id="RHEA-COMP:9863"/>
        <dbReference type="Rhea" id="RHEA-COMP:11604"/>
        <dbReference type="ChEBI" id="CHEBI:15378"/>
        <dbReference type="ChEBI" id="CHEBI:29999"/>
        <dbReference type="ChEBI" id="CHEBI:30616"/>
        <dbReference type="ChEBI" id="CHEBI:83421"/>
        <dbReference type="ChEBI" id="CHEBI:456216"/>
        <dbReference type="EC" id="2.7.11.1"/>
    </reaction>
</comment>
<dbReference type="eggNOG" id="COG0515">
    <property type="taxonomic scope" value="Bacteria"/>
</dbReference>
<keyword evidence="6" id="KW-0067">ATP-binding</keyword>
<dbReference type="InterPro" id="IPR011009">
    <property type="entry name" value="Kinase-like_dom_sf"/>
</dbReference>
<dbReference type="KEGG" id="amr:AM1_2294"/>
<proteinExistence type="predicted"/>
<comment type="catalytic activity">
    <reaction evidence="7">
        <text>L-threonyl-[protein] + ATP = O-phospho-L-threonyl-[protein] + ADP + H(+)</text>
        <dbReference type="Rhea" id="RHEA:46608"/>
        <dbReference type="Rhea" id="RHEA-COMP:11060"/>
        <dbReference type="Rhea" id="RHEA-COMP:11605"/>
        <dbReference type="ChEBI" id="CHEBI:15378"/>
        <dbReference type="ChEBI" id="CHEBI:30013"/>
        <dbReference type="ChEBI" id="CHEBI:30616"/>
        <dbReference type="ChEBI" id="CHEBI:61977"/>
        <dbReference type="ChEBI" id="CHEBI:456216"/>
        <dbReference type="EC" id="2.7.11.1"/>
    </reaction>
</comment>
<dbReference type="HOGENOM" id="CLU_592677_0_0_3"/>
<feature type="region of interest" description="Disordered" evidence="9">
    <location>
        <begin position="271"/>
        <end position="297"/>
    </location>
</feature>
<evidence type="ECO:0000256" key="3">
    <source>
        <dbReference type="ARBA" id="ARBA00022679"/>
    </source>
</evidence>
<evidence type="ECO:0000313" key="11">
    <source>
        <dbReference type="EMBL" id="ABW27304.1"/>
    </source>
</evidence>
<evidence type="ECO:0000256" key="2">
    <source>
        <dbReference type="ARBA" id="ARBA00022527"/>
    </source>
</evidence>
<dbReference type="InterPro" id="IPR000719">
    <property type="entry name" value="Prot_kinase_dom"/>
</dbReference>
<sequence>MDMTLIKDQYQIIKPLEEGGFGITYLAEDTHRPSRRRCVIKQLKPVTQDPQVYQIVQDRFRQEAACLEKLGDENPQIPELYSYFQDGGYFYLTQEWVNGHTLAQWQQPVNASVIMDVLQQTLPVLEYIHSQGIIHRDLKPDNIIWRHRDGKPVLIDFGAVKEVMGTQINSQGQTTTSIVIGTPGYMPAEQAAGRPVFSSDLYSLGLSMMVLLTGRLPTHLGSDPCTGELLWRQHVPGIDGVLADVLDQATRYHPRERFSSAQEMLAALQRDSATVSPTQMASRSQTPTIQQPHSQGSMSVPTFLRGWKGFVGAIALVGIGGLLLFRPGQPNAPIPVGGASPRLDDEPEPTTPSASDRSKQTSSAVVGTWKAELLNVVPPFTGITHYKQDGTWRNRITFTNGFSQEYSGTWEYADGILLEQSSTLPTTRSTVRWINDNTAEITILENGNPLQTGLKYIAYRQ</sequence>
<evidence type="ECO:0000256" key="7">
    <source>
        <dbReference type="ARBA" id="ARBA00047899"/>
    </source>
</evidence>
<feature type="domain" description="Protein kinase" evidence="10">
    <location>
        <begin position="10"/>
        <end position="275"/>
    </location>
</feature>
<keyword evidence="2 11" id="KW-0723">Serine/threonine-protein kinase</keyword>
<evidence type="ECO:0000256" key="8">
    <source>
        <dbReference type="ARBA" id="ARBA00048679"/>
    </source>
</evidence>
<evidence type="ECO:0000256" key="6">
    <source>
        <dbReference type="ARBA" id="ARBA00022840"/>
    </source>
</evidence>
<evidence type="ECO:0000256" key="4">
    <source>
        <dbReference type="ARBA" id="ARBA00022741"/>
    </source>
</evidence>
<dbReference type="AlphaFoldDB" id="B0C203"/>
<keyword evidence="4" id="KW-0547">Nucleotide-binding</keyword>
<dbReference type="GO" id="GO:0004674">
    <property type="term" value="F:protein serine/threonine kinase activity"/>
    <property type="evidence" value="ECO:0007669"/>
    <property type="project" value="UniProtKB-KW"/>
</dbReference>
<dbReference type="EC" id="2.7.11.1" evidence="1"/>
<evidence type="ECO:0000256" key="5">
    <source>
        <dbReference type="ARBA" id="ARBA00022777"/>
    </source>
</evidence>
<dbReference type="PANTHER" id="PTHR24363:SF0">
    <property type="entry name" value="SERINE_THREONINE KINASE LIKE DOMAIN CONTAINING 1"/>
    <property type="match status" value="1"/>
</dbReference>
<dbReference type="OrthoDB" id="428678at2"/>
<dbReference type="PROSITE" id="PS50011">
    <property type="entry name" value="PROTEIN_KINASE_DOM"/>
    <property type="match status" value="1"/>
</dbReference>
<dbReference type="Gene3D" id="1.10.510.10">
    <property type="entry name" value="Transferase(Phosphotransferase) domain 1"/>
    <property type="match status" value="1"/>
</dbReference>
<feature type="region of interest" description="Disordered" evidence="9">
    <location>
        <begin position="334"/>
        <end position="362"/>
    </location>
</feature>
<name>B0C203_ACAM1</name>
<dbReference type="PANTHER" id="PTHR24363">
    <property type="entry name" value="SERINE/THREONINE PROTEIN KINASE"/>
    <property type="match status" value="1"/>
</dbReference>
<keyword evidence="3" id="KW-0808">Transferase</keyword>
<dbReference type="Pfam" id="PF00069">
    <property type="entry name" value="Pkinase"/>
    <property type="match status" value="1"/>
</dbReference>
<protein>
    <recommendedName>
        <fullName evidence="1">non-specific serine/threonine protein kinase</fullName>
        <ecNumber evidence="1">2.7.11.1</ecNumber>
    </recommendedName>
</protein>
<dbReference type="Gene3D" id="3.30.200.20">
    <property type="entry name" value="Phosphorylase Kinase, domain 1"/>
    <property type="match status" value="1"/>
</dbReference>
<dbReference type="EMBL" id="CP000828">
    <property type="protein sequence ID" value="ABW27304.1"/>
    <property type="molecule type" value="Genomic_DNA"/>
</dbReference>
<dbReference type="GO" id="GO:0005524">
    <property type="term" value="F:ATP binding"/>
    <property type="evidence" value="ECO:0007669"/>
    <property type="project" value="UniProtKB-KW"/>
</dbReference>
<evidence type="ECO:0000256" key="1">
    <source>
        <dbReference type="ARBA" id="ARBA00012513"/>
    </source>
</evidence>
<organism evidence="11 12">
    <name type="scientific">Acaryochloris marina (strain MBIC 11017)</name>
    <dbReference type="NCBI Taxonomy" id="329726"/>
    <lineage>
        <taxon>Bacteria</taxon>
        <taxon>Bacillati</taxon>
        <taxon>Cyanobacteriota</taxon>
        <taxon>Cyanophyceae</taxon>
        <taxon>Acaryochloridales</taxon>
        <taxon>Acaryochloridaceae</taxon>
        <taxon>Acaryochloris</taxon>
    </lineage>
</organism>
<keyword evidence="5 11" id="KW-0418">Kinase</keyword>
<accession>B0C203</accession>
<dbReference type="Proteomes" id="UP000000268">
    <property type="component" value="Chromosome"/>
</dbReference>
<reference evidence="11 12" key="1">
    <citation type="journal article" date="2008" name="Proc. Natl. Acad. Sci. U.S.A.">
        <title>Niche adaptation and genome expansion in the chlorophyll d-producing cyanobacterium Acaryochloris marina.</title>
        <authorList>
            <person name="Swingley W.D."/>
            <person name="Chen M."/>
            <person name="Cheung P.C."/>
            <person name="Conrad A.L."/>
            <person name="Dejesa L.C."/>
            <person name="Hao J."/>
            <person name="Honchak B.M."/>
            <person name="Karbach L.E."/>
            <person name="Kurdoglu A."/>
            <person name="Lahiri S."/>
            <person name="Mastrian S.D."/>
            <person name="Miyashita H."/>
            <person name="Page L."/>
            <person name="Ramakrishna P."/>
            <person name="Satoh S."/>
            <person name="Sattley W.M."/>
            <person name="Shimada Y."/>
            <person name="Taylor H.L."/>
            <person name="Tomo T."/>
            <person name="Tsuchiya T."/>
            <person name="Wang Z.T."/>
            <person name="Raymond J."/>
            <person name="Mimuro M."/>
            <person name="Blankenship R.E."/>
            <person name="Touchman J.W."/>
        </authorList>
    </citation>
    <scope>NUCLEOTIDE SEQUENCE [LARGE SCALE GENOMIC DNA]</scope>
    <source>
        <strain evidence="12">MBIC 11017</strain>
    </source>
</reference>
<dbReference type="STRING" id="329726.AM1_2294"/>
<evidence type="ECO:0000259" key="10">
    <source>
        <dbReference type="PROSITE" id="PS50011"/>
    </source>
</evidence>
<keyword evidence="12" id="KW-1185">Reference proteome</keyword>
<evidence type="ECO:0000256" key="9">
    <source>
        <dbReference type="SAM" id="MobiDB-lite"/>
    </source>
</evidence>
<dbReference type="SMART" id="SM00220">
    <property type="entry name" value="S_TKc"/>
    <property type="match status" value="1"/>
</dbReference>
<dbReference type="SUPFAM" id="SSF56112">
    <property type="entry name" value="Protein kinase-like (PK-like)"/>
    <property type="match status" value="1"/>
</dbReference>
<evidence type="ECO:0000313" key="12">
    <source>
        <dbReference type="Proteomes" id="UP000000268"/>
    </source>
</evidence>
<dbReference type="CDD" id="cd14014">
    <property type="entry name" value="STKc_PknB_like"/>
    <property type="match status" value="1"/>
</dbReference>